<dbReference type="CDD" id="cd03801">
    <property type="entry name" value="GT4_PimA-like"/>
    <property type="match status" value="1"/>
</dbReference>
<proteinExistence type="predicted"/>
<dbReference type="Gene3D" id="3.40.50.2000">
    <property type="entry name" value="Glycogen Phosphorylase B"/>
    <property type="match status" value="2"/>
</dbReference>
<dbReference type="Proteomes" id="UP001560019">
    <property type="component" value="Unassembled WGS sequence"/>
</dbReference>
<dbReference type="EMBL" id="JBEHHI010000003">
    <property type="protein sequence ID" value="MEX5729681.1"/>
    <property type="molecule type" value="Genomic_DNA"/>
</dbReference>
<evidence type="ECO:0000313" key="1">
    <source>
        <dbReference type="EMBL" id="MEX5729681.1"/>
    </source>
</evidence>
<protein>
    <submittedName>
        <fullName evidence="1">Glycosyltransferase involved in cell wall biosynthesis</fullName>
    </submittedName>
</protein>
<organism evidence="1 2">
    <name type="scientific">Rhodovulum iodosum</name>
    <dbReference type="NCBI Taxonomy" id="68291"/>
    <lineage>
        <taxon>Bacteria</taxon>
        <taxon>Pseudomonadati</taxon>
        <taxon>Pseudomonadota</taxon>
        <taxon>Alphaproteobacteria</taxon>
        <taxon>Rhodobacterales</taxon>
        <taxon>Paracoccaceae</taxon>
        <taxon>Rhodovulum</taxon>
    </lineage>
</organism>
<name>A0ABV3XWE9_9RHOB</name>
<accession>A0ABV3XWE9</accession>
<dbReference type="InterPro" id="IPR050194">
    <property type="entry name" value="Glycosyltransferase_grp1"/>
</dbReference>
<evidence type="ECO:0000313" key="2">
    <source>
        <dbReference type="Proteomes" id="UP001560019"/>
    </source>
</evidence>
<gene>
    <name evidence="1" type="ORF">Ga0609869_003034</name>
</gene>
<sequence length="450" mass="48529">MADTRPKASPTRWARAVPPARLSPINQFKPKSMSYPAAQALPQPDRVVIINDSATAQGGSAVLALLLVELLRARGVPVTFIAGDTGDNPRLAEIGVDIVALGEVPLLGRGKLEALRKGIDNPAAREMVARFVAETDTPGTIYHVHSWAQIFSPSIFSALAPVAARTVVHAHDMFLACPNGVYMDFHHGLHCTRRPLSADCITTHCDKRSYPQKLWRVARQAALFRQFGQALPWAGIAMIHPGMTEPLQRAGYPAERLVTVRNPASPYTDHRIPAEENAGALFVGRVEPDKGVEDLIEAARAVDMPVSVVGEGPLRERLAAQHPEVTFVGWQDRAGIARQAAHARVLVMPSRFPEPFGLVAAEALMSGLPVIVTELSFLVDELRAGDLGLTYPPRDTAALAACLRQIKNKPVAEMRALSERARAAEIALKPDGWADAVMALYGKTLAASAA</sequence>
<comment type="caution">
    <text evidence="1">The sequence shown here is derived from an EMBL/GenBank/DDBJ whole genome shotgun (WGS) entry which is preliminary data.</text>
</comment>
<keyword evidence="2" id="KW-1185">Reference proteome</keyword>
<dbReference type="PANTHER" id="PTHR45947">
    <property type="entry name" value="SULFOQUINOVOSYL TRANSFERASE SQD2"/>
    <property type="match status" value="1"/>
</dbReference>
<dbReference type="SUPFAM" id="SSF53756">
    <property type="entry name" value="UDP-Glycosyltransferase/glycogen phosphorylase"/>
    <property type="match status" value="1"/>
</dbReference>
<dbReference type="Pfam" id="PF13692">
    <property type="entry name" value="Glyco_trans_1_4"/>
    <property type="match status" value="1"/>
</dbReference>
<reference evidence="1 2" key="1">
    <citation type="submission" date="2024-06" db="EMBL/GenBank/DDBJ databases">
        <title>Genome of Rhodovulum iodosum, a marine photoferrotroph.</title>
        <authorList>
            <person name="Bianchini G."/>
            <person name="Nikeleit V."/>
            <person name="Kappler A."/>
            <person name="Bryce C."/>
            <person name="Sanchez-Baracaldo P."/>
        </authorList>
    </citation>
    <scope>NUCLEOTIDE SEQUENCE [LARGE SCALE GENOMIC DNA]</scope>
    <source>
        <strain evidence="1 2">UT/N1</strain>
    </source>
</reference>
<dbReference type="PANTHER" id="PTHR45947:SF3">
    <property type="entry name" value="SULFOQUINOVOSYL TRANSFERASE SQD2"/>
    <property type="match status" value="1"/>
</dbReference>